<dbReference type="GO" id="GO:0003677">
    <property type="term" value="F:DNA binding"/>
    <property type="evidence" value="ECO:0007669"/>
    <property type="project" value="UniProtKB-UniRule"/>
</dbReference>
<evidence type="ECO:0000256" key="1">
    <source>
        <dbReference type="ARBA" id="ARBA00001968"/>
    </source>
</evidence>
<evidence type="ECO:0000256" key="5">
    <source>
        <dbReference type="ARBA" id="ARBA00023125"/>
    </source>
</evidence>
<dbReference type="InterPro" id="IPR038441">
    <property type="entry name" value="THAP_Znf_sf"/>
</dbReference>
<dbReference type="InterPro" id="IPR027806">
    <property type="entry name" value="HARBI1_dom"/>
</dbReference>
<dbReference type="InterPro" id="IPR027805">
    <property type="entry name" value="Transposase_HTH_dom"/>
</dbReference>
<name>A0AAD5FSA7_SILAS</name>
<dbReference type="AlphaFoldDB" id="A0AAD5FSA7"/>
<comment type="caution">
    <text evidence="9">The sequence shown here is derived from an EMBL/GenBank/DDBJ whole genome shotgun (WGS) entry which is preliminary data.</text>
</comment>
<dbReference type="Proteomes" id="UP001205998">
    <property type="component" value="Unassembled WGS sequence"/>
</dbReference>
<gene>
    <name evidence="9" type="ORF">C0J50_14384</name>
</gene>
<evidence type="ECO:0000256" key="2">
    <source>
        <dbReference type="ARBA" id="ARBA00022723"/>
    </source>
</evidence>
<feature type="region of interest" description="Disordered" evidence="7">
    <location>
        <begin position="63"/>
        <end position="116"/>
    </location>
</feature>
<feature type="compositionally biased region" description="Basic and acidic residues" evidence="7">
    <location>
        <begin position="91"/>
        <end position="105"/>
    </location>
</feature>
<proteinExistence type="predicted"/>
<comment type="cofactor">
    <cofactor evidence="1">
        <name>a divalent metal cation</name>
        <dbReference type="ChEBI" id="CHEBI:60240"/>
    </cofactor>
</comment>
<dbReference type="PANTHER" id="PTHR23080">
    <property type="entry name" value="THAP DOMAIN PROTEIN"/>
    <property type="match status" value="1"/>
</dbReference>
<keyword evidence="4" id="KW-0862">Zinc</keyword>
<keyword evidence="10" id="KW-1185">Reference proteome</keyword>
<evidence type="ECO:0000313" key="9">
    <source>
        <dbReference type="EMBL" id="KAI5626112.1"/>
    </source>
</evidence>
<dbReference type="Pfam" id="PF13613">
    <property type="entry name" value="HTH_Tnp_4"/>
    <property type="match status" value="1"/>
</dbReference>
<organism evidence="9 10">
    <name type="scientific">Silurus asotus</name>
    <name type="common">Amur catfish</name>
    <name type="synonym">Parasilurus asotus</name>
    <dbReference type="NCBI Taxonomy" id="30991"/>
    <lineage>
        <taxon>Eukaryota</taxon>
        <taxon>Metazoa</taxon>
        <taxon>Chordata</taxon>
        <taxon>Craniata</taxon>
        <taxon>Vertebrata</taxon>
        <taxon>Euteleostomi</taxon>
        <taxon>Actinopterygii</taxon>
        <taxon>Neopterygii</taxon>
        <taxon>Teleostei</taxon>
        <taxon>Ostariophysi</taxon>
        <taxon>Siluriformes</taxon>
        <taxon>Siluridae</taxon>
        <taxon>Silurus</taxon>
    </lineage>
</organism>
<dbReference type="Pfam" id="PF13359">
    <property type="entry name" value="DDE_Tnp_4"/>
    <property type="match status" value="1"/>
</dbReference>
<feature type="domain" description="THAP-type" evidence="8">
    <location>
        <begin position="1"/>
        <end position="83"/>
    </location>
</feature>
<accession>A0AAD5FSA7</accession>
<keyword evidence="3 6" id="KW-0863">Zinc-finger</keyword>
<dbReference type="InterPro" id="IPR006612">
    <property type="entry name" value="THAP_Znf"/>
</dbReference>
<sequence>MSKVKLGPCCSVVGCSLRPGTNLLSEIKVFRFPKTKAQRDAWIAAVKREGWIPTSNSRICSTHFISGKPSDDPLSPDYVPSKLPHRPSPSRKTDRYQRNLKRAPEVHNAPSRVQPAPEIKDTNATEVTFHRDACVGTDLTMRDIEDMQNLNRSSQERVRSLESAVLSLTRERKLQKSDMDLQDDQIIRFYTGLRSSKAFFALLTYLTTAWSPRTPSPSAALQFYLVLMKLRLGLAHKDLAFRFRCSCKTISAIFHEWLDVMEQRFSRLIHWPSRGEIKQNLPALFRSPSFKSVRCFIDCSEIPIFRATSKSARTMAHSNHKSHDTIKFLVGISPTGSITFLSKSWSGRASNKIITTSSGLIELLEEGDIVMAPRGFRFPEYFAAKGVQLLTPGQDVFVSRHTSRMKIHVERAVGRIKRYRLLRQPLPANSFKRRPKDTAATVDKILLVCSALSNLHTSLIQ</sequence>
<evidence type="ECO:0000313" key="10">
    <source>
        <dbReference type="Proteomes" id="UP001205998"/>
    </source>
</evidence>
<dbReference type="GO" id="GO:0008270">
    <property type="term" value="F:zinc ion binding"/>
    <property type="evidence" value="ECO:0007669"/>
    <property type="project" value="UniProtKB-KW"/>
</dbReference>
<protein>
    <recommendedName>
        <fullName evidence="8">THAP-type domain-containing protein</fullName>
    </recommendedName>
</protein>
<evidence type="ECO:0000256" key="4">
    <source>
        <dbReference type="ARBA" id="ARBA00022833"/>
    </source>
</evidence>
<evidence type="ECO:0000259" key="8">
    <source>
        <dbReference type="PROSITE" id="PS50950"/>
    </source>
</evidence>
<dbReference type="PROSITE" id="PS50950">
    <property type="entry name" value="ZF_THAP"/>
    <property type="match status" value="1"/>
</dbReference>
<evidence type="ECO:0000256" key="3">
    <source>
        <dbReference type="ARBA" id="ARBA00022771"/>
    </source>
</evidence>
<keyword evidence="5 6" id="KW-0238">DNA-binding</keyword>
<dbReference type="SUPFAM" id="SSF57716">
    <property type="entry name" value="Glucocorticoid receptor-like (DNA-binding domain)"/>
    <property type="match status" value="1"/>
</dbReference>
<dbReference type="SMART" id="SM00980">
    <property type="entry name" value="THAP"/>
    <property type="match status" value="1"/>
</dbReference>
<dbReference type="Gene3D" id="6.20.210.20">
    <property type="entry name" value="THAP domain"/>
    <property type="match status" value="1"/>
</dbReference>
<evidence type="ECO:0000256" key="6">
    <source>
        <dbReference type="PROSITE-ProRule" id="PRU00309"/>
    </source>
</evidence>
<evidence type="ECO:0000256" key="7">
    <source>
        <dbReference type="SAM" id="MobiDB-lite"/>
    </source>
</evidence>
<dbReference type="Pfam" id="PF05485">
    <property type="entry name" value="THAP"/>
    <property type="match status" value="1"/>
</dbReference>
<dbReference type="EMBL" id="MU551535">
    <property type="protein sequence ID" value="KAI5626112.1"/>
    <property type="molecule type" value="Genomic_DNA"/>
</dbReference>
<keyword evidence="2" id="KW-0479">Metal-binding</keyword>
<reference evidence="9" key="1">
    <citation type="submission" date="2018-07" db="EMBL/GenBank/DDBJ databases">
        <title>Comparative genomics of catfishes provides insights into carnivory and benthic adaptation.</title>
        <authorList>
            <person name="Zhang Y."/>
            <person name="Wang D."/>
            <person name="Peng Z."/>
            <person name="Zheng S."/>
            <person name="Shao F."/>
            <person name="Tao W."/>
        </authorList>
    </citation>
    <scope>NUCLEOTIDE SEQUENCE</scope>
    <source>
        <strain evidence="9">Chongqing</strain>
    </source>
</reference>